<dbReference type="PIRSF" id="PIRSF001589">
    <property type="entry name" value="Asn_synthetase_glu-h"/>
    <property type="match status" value="1"/>
</dbReference>
<dbReference type="NCBIfam" id="TIGR01536">
    <property type="entry name" value="asn_synth_AEB"/>
    <property type="match status" value="1"/>
</dbReference>
<keyword evidence="9" id="KW-0028">Amino-acid biosynthesis</keyword>
<dbReference type="InterPro" id="IPR001962">
    <property type="entry name" value="Asn_synthase"/>
</dbReference>
<dbReference type="RefSeq" id="WP_184616482.1">
    <property type="nucleotide sequence ID" value="NZ_BOOS01000014.1"/>
</dbReference>
<evidence type="ECO:0000256" key="4">
    <source>
        <dbReference type="ARBA" id="ARBA00022741"/>
    </source>
</evidence>
<dbReference type="InterPro" id="IPR014729">
    <property type="entry name" value="Rossmann-like_a/b/a_fold"/>
</dbReference>
<feature type="binding site" evidence="10">
    <location>
        <begin position="383"/>
        <end position="384"/>
    </location>
    <ligand>
        <name>ATP</name>
        <dbReference type="ChEBI" id="CHEBI:30616"/>
    </ligand>
</feature>
<dbReference type="GO" id="GO:0005524">
    <property type="term" value="F:ATP binding"/>
    <property type="evidence" value="ECO:0007669"/>
    <property type="project" value="UniProtKB-KW"/>
</dbReference>
<evidence type="ECO:0000256" key="1">
    <source>
        <dbReference type="ARBA" id="ARBA00005187"/>
    </source>
</evidence>
<dbReference type="Pfam" id="PF00733">
    <property type="entry name" value="Asn_synthase"/>
    <property type="match status" value="1"/>
</dbReference>
<dbReference type="NCBIfam" id="TIGR03104">
    <property type="entry name" value="trio_amidotrans"/>
    <property type="match status" value="1"/>
</dbReference>
<dbReference type="InterPro" id="IPR017932">
    <property type="entry name" value="GATase_2_dom"/>
</dbReference>
<protein>
    <recommendedName>
        <fullName evidence="3">asparagine synthase (glutamine-hydrolyzing)</fullName>
        <ecNumber evidence="3">6.3.5.4</ecNumber>
    </recommendedName>
</protein>
<evidence type="ECO:0000313" key="12">
    <source>
        <dbReference type="EMBL" id="MBB5629949.1"/>
    </source>
</evidence>
<dbReference type="PANTHER" id="PTHR43284">
    <property type="entry name" value="ASPARAGINE SYNTHETASE (GLUTAMINE-HYDROLYZING)"/>
    <property type="match status" value="1"/>
</dbReference>
<sequence>MCGLSGEIRFDGRAADAAAVERMTAAMAARGPDGTGLWSLGPVALGHRRLKIIDLSERGAQPITDPEAGLTAVFNGCLYNYRELREVLLAEGHRFHSTSDTEVLLKAYRHWGPRCVARFAGMFAFAVAERDTGRLVLGRDRLGIKPLYVTRDAARLRFASTLPALLAGGGVATDIDRVALHHYMTFHSVVPPPRTILTGVEKLPPATVRTIEADGATRDERYWSPPFARPRDDTPLAGQLDMLQTTPGPFTADDWRDAVREALRVAVRRRMVADVPVGVLLSGGLDSSLIVALLAEEGQRDLATFSVGFHAAGGESGDEFAYSDLVAGHFGTAHHKIMVDDARLLPALGDAVAAMSEPMVSHDCVAFHLLSQEVSRHVKVVQSGQGADEVFAGYDWYPPLADVPRDGAAEAYAGVFFDRPHEDLGEILEPEYLLGHDASAAFVRDHLAAPGADTALDAVLRLDTGVMLPDDPVKRVDNMTMAFGLEARTPFLDHELVELAAMCPPELKLASGGKGVLKAAARGLVPDAVIDRPKGYFPVPAIRHIHGPFLEMVRDALTAPEARARGLFRPAMVEKLLAAPDEHRTTLGANALWQLGLLELWLQARGVRP</sequence>
<dbReference type="EC" id="6.3.5.4" evidence="3"/>
<organism evidence="12 13">
    <name type="scientific">Sphaerisporangium krabiense</name>
    <dbReference type="NCBI Taxonomy" id="763782"/>
    <lineage>
        <taxon>Bacteria</taxon>
        <taxon>Bacillati</taxon>
        <taxon>Actinomycetota</taxon>
        <taxon>Actinomycetes</taxon>
        <taxon>Streptosporangiales</taxon>
        <taxon>Streptosporangiaceae</taxon>
        <taxon>Sphaerisporangium</taxon>
    </lineage>
</organism>
<dbReference type="GO" id="GO:0006529">
    <property type="term" value="P:asparagine biosynthetic process"/>
    <property type="evidence" value="ECO:0007669"/>
    <property type="project" value="UniProtKB-KW"/>
</dbReference>
<dbReference type="Gene3D" id="3.60.20.10">
    <property type="entry name" value="Glutamine Phosphoribosylpyrophosphate, subunit 1, domain 1"/>
    <property type="match status" value="1"/>
</dbReference>
<dbReference type="InterPro" id="IPR051786">
    <property type="entry name" value="ASN_synthetase/amidase"/>
</dbReference>
<dbReference type="PROSITE" id="PS51278">
    <property type="entry name" value="GATASE_TYPE_2"/>
    <property type="match status" value="1"/>
</dbReference>
<dbReference type="GO" id="GO:0004066">
    <property type="term" value="F:asparagine synthase (glutamine-hydrolyzing) activity"/>
    <property type="evidence" value="ECO:0007669"/>
    <property type="project" value="UniProtKB-EC"/>
</dbReference>
<comment type="caution">
    <text evidence="12">The sequence shown here is derived from an EMBL/GenBank/DDBJ whole genome shotgun (WGS) entry which is preliminary data.</text>
</comment>
<dbReference type="InterPro" id="IPR006426">
    <property type="entry name" value="Asn_synth_AEB"/>
</dbReference>
<keyword evidence="6 9" id="KW-0061">Asparagine biosynthesis</keyword>
<dbReference type="SUPFAM" id="SSF52402">
    <property type="entry name" value="Adenine nucleotide alpha hydrolases-like"/>
    <property type="match status" value="1"/>
</dbReference>
<dbReference type="SUPFAM" id="SSF56235">
    <property type="entry name" value="N-terminal nucleophile aminohydrolases (Ntn hydrolases)"/>
    <property type="match status" value="1"/>
</dbReference>
<evidence type="ECO:0000256" key="3">
    <source>
        <dbReference type="ARBA" id="ARBA00012737"/>
    </source>
</evidence>
<comment type="catalytic activity">
    <reaction evidence="8">
        <text>L-aspartate + L-glutamine + ATP + H2O = L-asparagine + L-glutamate + AMP + diphosphate + H(+)</text>
        <dbReference type="Rhea" id="RHEA:12228"/>
        <dbReference type="ChEBI" id="CHEBI:15377"/>
        <dbReference type="ChEBI" id="CHEBI:15378"/>
        <dbReference type="ChEBI" id="CHEBI:29985"/>
        <dbReference type="ChEBI" id="CHEBI:29991"/>
        <dbReference type="ChEBI" id="CHEBI:30616"/>
        <dbReference type="ChEBI" id="CHEBI:33019"/>
        <dbReference type="ChEBI" id="CHEBI:58048"/>
        <dbReference type="ChEBI" id="CHEBI:58359"/>
        <dbReference type="ChEBI" id="CHEBI:456215"/>
        <dbReference type="EC" id="6.3.5.4"/>
    </reaction>
</comment>
<dbReference type="GO" id="GO:0005829">
    <property type="term" value="C:cytosol"/>
    <property type="evidence" value="ECO:0007669"/>
    <property type="project" value="TreeGrafter"/>
</dbReference>
<feature type="binding site" evidence="10">
    <location>
        <position position="100"/>
    </location>
    <ligand>
        <name>L-glutamine</name>
        <dbReference type="ChEBI" id="CHEBI:58359"/>
    </ligand>
</feature>
<name>A0A7W9DT95_9ACTN</name>
<dbReference type="CDD" id="cd00712">
    <property type="entry name" value="AsnB"/>
    <property type="match status" value="1"/>
</dbReference>
<keyword evidence="5 10" id="KW-0067">ATP-binding</keyword>
<dbReference type="EMBL" id="JACHBR010000002">
    <property type="protein sequence ID" value="MBB5629949.1"/>
    <property type="molecule type" value="Genomic_DNA"/>
</dbReference>
<reference evidence="12 13" key="1">
    <citation type="submission" date="2020-08" db="EMBL/GenBank/DDBJ databases">
        <title>Sequencing the genomes of 1000 actinobacteria strains.</title>
        <authorList>
            <person name="Klenk H.-P."/>
        </authorList>
    </citation>
    <scope>NUCLEOTIDE SEQUENCE [LARGE SCALE GENOMIC DNA]</scope>
    <source>
        <strain evidence="12 13">DSM 45790</strain>
    </source>
</reference>
<evidence type="ECO:0000256" key="2">
    <source>
        <dbReference type="ARBA" id="ARBA00005752"/>
    </source>
</evidence>
<feature type="binding site" evidence="10">
    <location>
        <position position="307"/>
    </location>
    <ligand>
        <name>ATP</name>
        <dbReference type="ChEBI" id="CHEBI:30616"/>
    </ligand>
</feature>
<feature type="binding site" evidence="10">
    <location>
        <position position="280"/>
    </location>
    <ligand>
        <name>ATP</name>
        <dbReference type="ChEBI" id="CHEBI:30616"/>
    </ligand>
</feature>
<keyword evidence="12" id="KW-0436">Ligase</keyword>
<keyword evidence="7 9" id="KW-0315">Glutamine amidotransferase</keyword>
<comment type="pathway">
    <text evidence="1">Amino-acid biosynthesis; L-asparagine biosynthesis; L-asparagine from L-aspartate (L-Gln route): step 1/1.</text>
</comment>
<evidence type="ECO:0000259" key="11">
    <source>
        <dbReference type="PROSITE" id="PS51278"/>
    </source>
</evidence>
<evidence type="ECO:0000256" key="9">
    <source>
        <dbReference type="PIRSR" id="PIRSR001589-1"/>
    </source>
</evidence>
<evidence type="ECO:0000256" key="7">
    <source>
        <dbReference type="ARBA" id="ARBA00022962"/>
    </source>
</evidence>
<dbReference type="Pfam" id="PF13537">
    <property type="entry name" value="GATase_7"/>
    <property type="match status" value="1"/>
</dbReference>
<dbReference type="InterPro" id="IPR029055">
    <property type="entry name" value="Ntn_hydrolases_N"/>
</dbReference>
<comment type="similarity">
    <text evidence="2">Belongs to the asparagine synthetase family.</text>
</comment>
<evidence type="ECO:0000256" key="6">
    <source>
        <dbReference type="ARBA" id="ARBA00022888"/>
    </source>
</evidence>
<dbReference type="InterPro" id="IPR033738">
    <property type="entry name" value="AsnB_N"/>
</dbReference>
<keyword evidence="13" id="KW-1185">Reference proteome</keyword>
<dbReference type="Gene3D" id="3.40.50.620">
    <property type="entry name" value="HUPs"/>
    <property type="match status" value="1"/>
</dbReference>
<accession>A0A7W9DT95</accession>
<evidence type="ECO:0000256" key="5">
    <source>
        <dbReference type="ARBA" id="ARBA00022840"/>
    </source>
</evidence>
<evidence type="ECO:0000256" key="8">
    <source>
        <dbReference type="ARBA" id="ARBA00048741"/>
    </source>
</evidence>
<proteinExistence type="inferred from homology"/>
<evidence type="ECO:0000256" key="10">
    <source>
        <dbReference type="PIRSR" id="PIRSR001589-2"/>
    </source>
</evidence>
<keyword evidence="4 10" id="KW-0547">Nucleotide-binding</keyword>
<dbReference type="AlphaFoldDB" id="A0A7W9DT95"/>
<feature type="domain" description="Glutamine amidotransferase type-2" evidence="11">
    <location>
        <begin position="2"/>
        <end position="214"/>
    </location>
</feature>
<dbReference type="InterPro" id="IPR017535">
    <property type="entry name" value="Asparagine_synth"/>
</dbReference>
<gene>
    <name evidence="12" type="ORF">BJ981_005713</name>
</gene>
<evidence type="ECO:0000313" key="13">
    <source>
        <dbReference type="Proteomes" id="UP000588112"/>
    </source>
</evidence>
<feature type="active site" description="For GATase activity" evidence="9">
    <location>
        <position position="2"/>
    </location>
</feature>
<dbReference type="PANTHER" id="PTHR43284:SF1">
    <property type="entry name" value="ASPARAGINE SYNTHETASE"/>
    <property type="match status" value="1"/>
</dbReference>
<dbReference type="Proteomes" id="UP000588112">
    <property type="component" value="Unassembled WGS sequence"/>
</dbReference>
<dbReference type="CDD" id="cd01991">
    <property type="entry name" value="Asn_synthase_B_C"/>
    <property type="match status" value="1"/>
</dbReference>